<dbReference type="Gene3D" id="1.50.10.20">
    <property type="match status" value="1"/>
</dbReference>
<evidence type="ECO:0000259" key="1">
    <source>
        <dbReference type="PROSITE" id="PS50011"/>
    </source>
</evidence>
<dbReference type="EMBL" id="JACHJN010000001">
    <property type="protein sequence ID" value="MBB5954375.1"/>
    <property type="molecule type" value="Genomic_DNA"/>
</dbReference>
<dbReference type="PANTHER" id="PTHR24347">
    <property type="entry name" value="SERINE/THREONINE-PROTEIN KINASE"/>
    <property type="match status" value="1"/>
</dbReference>
<dbReference type="InterPro" id="IPR058053">
    <property type="entry name" value="RamC_C"/>
</dbReference>
<dbReference type="Pfam" id="PF00069">
    <property type="entry name" value="Pkinase"/>
    <property type="match status" value="1"/>
</dbReference>
<gene>
    <name evidence="2" type="ORF">FHS29_000945</name>
</gene>
<keyword evidence="3" id="KW-1185">Reference proteome</keyword>
<dbReference type="InterPro" id="IPR057929">
    <property type="entry name" value="RamC_N"/>
</dbReference>
<dbReference type="GO" id="GO:0005524">
    <property type="term" value="F:ATP binding"/>
    <property type="evidence" value="ECO:0007669"/>
    <property type="project" value="InterPro"/>
</dbReference>
<dbReference type="InterPro" id="IPR011009">
    <property type="entry name" value="Kinase-like_dom_sf"/>
</dbReference>
<dbReference type="Gene3D" id="1.10.510.10">
    <property type="entry name" value="Transferase(Phosphotransferase) domain 1"/>
    <property type="match status" value="1"/>
</dbReference>
<dbReference type="SMART" id="SM01260">
    <property type="entry name" value="LANC_like"/>
    <property type="match status" value="1"/>
</dbReference>
<protein>
    <recommendedName>
        <fullName evidence="1">Protein kinase domain-containing protein</fullName>
    </recommendedName>
</protein>
<evidence type="ECO:0000313" key="3">
    <source>
        <dbReference type="Proteomes" id="UP000547510"/>
    </source>
</evidence>
<dbReference type="InterPro" id="IPR007822">
    <property type="entry name" value="LANC-like"/>
</dbReference>
<dbReference type="InterPro" id="IPR053524">
    <property type="entry name" value="Aerial_hyphae_peptide-synth"/>
</dbReference>
<dbReference type="Pfam" id="PF25816">
    <property type="entry name" value="RamC_N"/>
    <property type="match status" value="1"/>
</dbReference>
<dbReference type="Proteomes" id="UP000547510">
    <property type="component" value="Unassembled WGS sequence"/>
</dbReference>
<dbReference type="SUPFAM" id="SSF158745">
    <property type="entry name" value="LanC-like"/>
    <property type="match status" value="1"/>
</dbReference>
<accession>A0A841CEC9</accession>
<evidence type="ECO:0000313" key="2">
    <source>
        <dbReference type="EMBL" id="MBB5954375.1"/>
    </source>
</evidence>
<dbReference type="GO" id="GO:0031179">
    <property type="term" value="P:peptide modification"/>
    <property type="evidence" value="ECO:0007669"/>
    <property type="project" value="InterPro"/>
</dbReference>
<dbReference type="SUPFAM" id="SSF56112">
    <property type="entry name" value="Protein kinase-like (PK-like)"/>
    <property type="match status" value="1"/>
</dbReference>
<proteinExistence type="predicted"/>
<dbReference type="GO" id="GO:0004672">
    <property type="term" value="F:protein kinase activity"/>
    <property type="evidence" value="ECO:0007669"/>
    <property type="project" value="InterPro"/>
</dbReference>
<dbReference type="NCBIfam" id="NF038151">
    <property type="entry name" value="lanthi_synth_III"/>
    <property type="match status" value="1"/>
</dbReference>
<dbReference type="AlphaFoldDB" id="A0A841CEC9"/>
<comment type="caution">
    <text evidence="2">The sequence shown here is derived from an EMBL/GenBank/DDBJ whole genome shotgun (WGS) entry which is preliminary data.</text>
</comment>
<dbReference type="CDD" id="cd04791">
    <property type="entry name" value="LanC_SerThrkinase"/>
    <property type="match status" value="1"/>
</dbReference>
<organism evidence="2 3">
    <name type="scientific">Saccharothrix tamanrassetensis</name>
    <dbReference type="NCBI Taxonomy" id="1051531"/>
    <lineage>
        <taxon>Bacteria</taxon>
        <taxon>Bacillati</taxon>
        <taxon>Actinomycetota</taxon>
        <taxon>Actinomycetes</taxon>
        <taxon>Pseudonocardiales</taxon>
        <taxon>Pseudonocardiaceae</taxon>
        <taxon>Saccharothrix</taxon>
    </lineage>
</organism>
<name>A0A841CEC9_9PSEU</name>
<feature type="domain" description="Protein kinase" evidence="1">
    <location>
        <begin position="241"/>
        <end position="536"/>
    </location>
</feature>
<dbReference type="InterPro" id="IPR000719">
    <property type="entry name" value="Prot_kinase_dom"/>
</dbReference>
<dbReference type="PROSITE" id="PS50011">
    <property type="entry name" value="PROTEIN_KINASE_DOM"/>
    <property type="match status" value="1"/>
</dbReference>
<reference evidence="2 3" key="1">
    <citation type="submission" date="2020-08" db="EMBL/GenBank/DDBJ databases">
        <title>Genomic Encyclopedia of Type Strains, Phase III (KMG-III): the genomes of soil and plant-associated and newly described type strains.</title>
        <authorList>
            <person name="Whitman W."/>
        </authorList>
    </citation>
    <scope>NUCLEOTIDE SEQUENCE [LARGE SCALE GENOMIC DNA]</scope>
    <source>
        <strain evidence="2 3">CECT 8640</strain>
    </source>
</reference>
<sequence length="872" mass="95262">MASIRQEESAVAVPMEAQYEVFCMTDPDFYDTIDLDITDDQLFAPLREAATPVGWSRTHTRGWVHYQPIGSRIPRQGWKVHVSATVDGAEEVTGKVFDYCVGHGATFKLVPSAPEYHNRNIKYGERAGGGKLAAIYPVDERDLETVVTGLGDLLDGVPGPYVLSDLRWRDGPVYVRYGAFEQRTVKRADGRPVMAIEDADGNLVPDHRGPVFSVPDWVRLPAFLQPELERRDAARVDGLPFEVVRPLHYSNSGGVYEGREKATGAKVAVKEARPHAGVDRARRDAVTRLRRERDILEALRGLPNVPALKGYHGTAGHEFLVEEFVEGTTLYRACVRRNPLLRPGRPDPEELAGYTGWAMSIWQHVADTVRAMHARGVVFGDLHMTNVLCRDDETGVWLIDFEGGWFVAEGGRQLMANSGFVAPRNLTGVDVDEHSLAALKIAMFAPLTAVLRLNRGKAAQLAEVVVDRFGVPAEWLADAVATLRGDHPEPVVSLHELPPDPARWDAAVTSVADGIRAAATPDRTDRLFPGDVAQFLEPGAALGMAYGAAGVLWALRTAGEEYPPEWERWLVDRVADQDDIPPGFYNGLHGIAYALWDVGRRDEALEVLDRAWAGPEPDDADLHQGLAGTGLTWLHFARECDDDRYLLRALRSADAVRDRLGQVTDVAEVSGGGQPIAGLLQGSSGPALLLTEVFEETGDPGYLDAAEVALRQDLRRCAYSDDGALQVNEGFRMMPYLATGSCGVGIALGRYLACRPDPELETRLAEIRPATRASFYLFPGLFHGQAGTVLYNAAHETDAADASADQIAGLNWHALRWRGHLAFPGSQLLRMSMDLATGGAGVLLALTAARAARTGGRLSLPFFLPPKTRTRP</sequence>
<dbReference type="RefSeq" id="WP_184688490.1">
    <property type="nucleotide sequence ID" value="NZ_JACHJN010000001.1"/>
</dbReference>
<dbReference type="SMART" id="SM00220">
    <property type="entry name" value="S_TKc"/>
    <property type="match status" value="1"/>
</dbReference>